<accession>A0ABN7SQU7</accession>
<protein>
    <submittedName>
        <fullName evidence="1">Oidioi.mRNA.OKI2018_I69.chr1.g1155.t1.cds</fullName>
    </submittedName>
</protein>
<name>A0ABN7SQU7_OIKDI</name>
<evidence type="ECO:0000313" key="2">
    <source>
        <dbReference type="Proteomes" id="UP001158576"/>
    </source>
</evidence>
<organism evidence="1 2">
    <name type="scientific">Oikopleura dioica</name>
    <name type="common">Tunicate</name>
    <dbReference type="NCBI Taxonomy" id="34765"/>
    <lineage>
        <taxon>Eukaryota</taxon>
        <taxon>Metazoa</taxon>
        <taxon>Chordata</taxon>
        <taxon>Tunicata</taxon>
        <taxon>Appendicularia</taxon>
        <taxon>Copelata</taxon>
        <taxon>Oikopleuridae</taxon>
        <taxon>Oikopleura</taxon>
    </lineage>
</organism>
<sequence>MSLLLRMSTWSAIQAVSRNTTVKEFVENRAQESEQSQGISTMSNDAGFYAQFRSLSIQMTTPPTTLSLS</sequence>
<proteinExistence type="predicted"/>
<gene>
    <name evidence="1" type="ORF">OKIOD_LOCUS9920</name>
</gene>
<reference evidence="1 2" key="1">
    <citation type="submission" date="2021-04" db="EMBL/GenBank/DDBJ databases">
        <authorList>
            <person name="Bliznina A."/>
        </authorList>
    </citation>
    <scope>NUCLEOTIDE SEQUENCE [LARGE SCALE GENOMIC DNA]</scope>
</reference>
<dbReference type="EMBL" id="OU015566">
    <property type="protein sequence ID" value="CAG5104235.1"/>
    <property type="molecule type" value="Genomic_DNA"/>
</dbReference>
<evidence type="ECO:0000313" key="1">
    <source>
        <dbReference type="EMBL" id="CAG5104235.1"/>
    </source>
</evidence>
<keyword evidence="2" id="KW-1185">Reference proteome</keyword>
<dbReference type="Proteomes" id="UP001158576">
    <property type="component" value="Chromosome 1"/>
</dbReference>